<evidence type="ECO:0000313" key="2">
    <source>
        <dbReference type="Proteomes" id="UP000282759"/>
    </source>
</evidence>
<dbReference type="AlphaFoldDB" id="A0A3S2Y428"/>
<gene>
    <name evidence="1" type="ORF">EOD41_05985</name>
</gene>
<keyword evidence="2" id="KW-1185">Reference proteome</keyword>
<dbReference type="Proteomes" id="UP000282759">
    <property type="component" value="Unassembled WGS sequence"/>
</dbReference>
<dbReference type="EMBL" id="SACK01000002">
    <property type="protein sequence ID" value="RVU01514.1"/>
    <property type="molecule type" value="Genomic_DNA"/>
</dbReference>
<proteinExistence type="predicted"/>
<name>A0A3S2Y428_9SPHI</name>
<accession>A0A3S2Y428</accession>
<dbReference type="RefSeq" id="WP_127703888.1">
    <property type="nucleotide sequence ID" value="NZ_SACK01000002.1"/>
</dbReference>
<dbReference type="OrthoDB" id="1036397at2"/>
<evidence type="ECO:0000313" key="1">
    <source>
        <dbReference type="EMBL" id="RVU01514.1"/>
    </source>
</evidence>
<protein>
    <submittedName>
        <fullName evidence="1">Uncharacterized protein</fullName>
    </submittedName>
</protein>
<comment type="caution">
    <text evidence="1">The sequence shown here is derived from an EMBL/GenBank/DDBJ whole genome shotgun (WGS) entry which is preliminary data.</text>
</comment>
<sequence length="78" mass="8882">MTDQPTEPNNVLVFKTSILTEADRHNVTCVLDEHESIEQWHVDLDDCDKVLRVVTNGLSAPYIIELVNQKGYLCVELL</sequence>
<reference evidence="1 2" key="1">
    <citation type="submission" date="2019-01" db="EMBL/GenBank/DDBJ databases">
        <authorList>
            <person name="Chen W.-M."/>
        </authorList>
    </citation>
    <scope>NUCLEOTIDE SEQUENCE [LARGE SCALE GENOMIC DNA]</scope>
    <source>
        <strain evidence="1 2">YBJ-36</strain>
    </source>
</reference>
<organism evidence="1 2">
    <name type="scientific">Mucilaginibacter limnophilus</name>
    <dbReference type="NCBI Taxonomy" id="1932778"/>
    <lineage>
        <taxon>Bacteria</taxon>
        <taxon>Pseudomonadati</taxon>
        <taxon>Bacteroidota</taxon>
        <taxon>Sphingobacteriia</taxon>
        <taxon>Sphingobacteriales</taxon>
        <taxon>Sphingobacteriaceae</taxon>
        <taxon>Mucilaginibacter</taxon>
    </lineage>
</organism>